<dbReference type="OrthoDB" id="3830579at2759"/>
<dbReference type="HOGENOM" id="CLU_1390952_0_0_1"/>
<dbReference type="RefSeq" id="XP_003035337.1">
    <property type="nucleotide sequence ID" value="XM_003035291.1"/>
</dbReference>
<keyword evidence="2" id="KW-1185">Reference proteome</keyword>
<reference evidence="1 2" key="1">
    <citation type="journal article" date="2010" name="Nat. Biotechnol.">
        <title>Genome sequence of the model mushroom Schizophyllum commune.</title>
        <authorList>
            <person name="Ohm R.A."/>
            <person name="de Jong J.F."/>
            <person name="Lugones L.G."/>
            <person name="Aerts A."/>
            <person name="Kothe E."/>
            <person name="Stajich J.E."/>
            <person name="de Vries R.P."/>
            <person name="Record E."/>
            <person name="Levasseur A."/>
            <person name="Baker S.E."/>
            <person name="Bartholomew K.A."/>
            <person name="Coutinho P.M."/>
            <person name="Erdmann S."/>
            <person name="Fowler T.J."/>
            <person name="Gathman A.C."/>
            <person name="Lombard V."/>
            <person name="Henrissat B."/>
            <person name="Knabe N."/>
            <person name="Kuees U."/>
            <person name="Lilly W.W."/>
            <person name="Lindquist E."/>
            <person name="Lucas S."/>
            <person name="Magnuson J.K."/>
            <person name="Piumi F."/>
            <person name="Raudaskoski M."/>
            <person name="Salamov A."/>
            <person name="Schmutz J."/>
            <person name="Schwarze F.W.M.R."/>
            <person name="vanKuyk P.A."/>
            <person name="Horton J.S."/>
            <person name="Grigoriev I.V."/>
            <person name="Woesten H.A.B."/>
        </authorList>
    </citation>
    <scope>NUCLEOTIDE SEQUENCE [LARGE SCALE GENOMIC DNA]</scope>
    <source>
        <strain evidence="2">H4-8 / FGSC 9210</strain>
    </source>
</reference>
<evidence type="ECO:0000313" key="2">
    <source>
        <dbReference type="Proteomes" id="UP000007431"/>
    </source>
</evidence>
<protein>
    <recommendedName>
        <fullName evidence="3">ABM domain-containing protein</fullName>
    </recommendedName>
</protein>
<dbReference type="VEuPathDB" id="FungiDB:SCHCODRAFT_01187442"/>
<evidence type="ECO:0008006" key="3">
    <source>
        <dbReference type="Google" id="ProtNLM"/>
    </source>
</evidence>
<dbReference type="GeneID" id="9594515"/>
<name>D8PT16_SCHCM</name>
<feature type="non-terminal residue" evidence="1">
    <location>
        <position position="219"/>
    </location>
</feature>
<gene>
    <name evidence="1" type="ORF">SCHCODRAFT_105938</name>
</gene>
<organism evidence="2">
    <name type="scientific">Schizophyllum commune (strain H4-8 / FGSC 9210)</name>
    <name type="common">Split gill fungus</name>
    <dbReference type="NCBI Taxonomy" id="578458"/>
    <lineage>
        <taxon>Eukaryota</taxon>
        <taxon>Fungi</taxon>
        <taxon>Dikarya</taxon>
        <taxon>Basidiomycota</taxon>
        <taxon>Agaricomycotina</taxon>
        <taxon>Agaricomycetes</taxon>
        <taxon>Agaricomycetidae</taxon>
        <taxon>Agaricales</taxon>
        <taxon>Schizophyllaceae</taxon>
        <taxon>Schizophyllum</taxon>
    </lineage>
</organism>
<dbReference type="EMBL" id="GL377303">
    <property type="protein sequence ID" value="EFJ00435.1"/>
    <property type="molecule type" value="Genomic_DNA"/>
</dbReference>
<accession>D8PT16</accession>
<sequence>MAILELFATSGFDEAANLEAAKDALNGIGERLALVYAGEQIENPAYVHWALQWTSLAGRDSSVQDGTYKRLLNAAGSTLLRDPVVVTLKANQRDTLASILRTPVPEFAATRMKSVAERAEARQTLDELLAGAHERATQGELALTAVDDEDVIVYVVGWNSLDDYKAERVKPSQKAKAEEALTRMEPGYKSHCWPARSLLWPEREWYACFAPDLNAGEQA</sequence>
<dbReference type="AlphaFoldDB" id="D8PT16"/>
<dbReference type="KEGG" id="scm:SCHCO_01187442"/>
<evidence type="ECO:0000313" key="1">
    <source>
        <dbReference type="EMBL" id="EFJ00435.1"/>
    </source>
</evidence>
<dbReference type="InParanoid" id="D8PT16"/>
<proteinExistence type="predicted"/>
<dbReference type="Proteomes" id="UP000007431">
    <property type="component" value="Unassembled WGS sequence"/>
</dbReference>